<dbReference type="InterPro" id="IPR001650">
    <property type="entry name" value="Helicase_C-like"/>
</dbReference>
<keyword evidence="1" id="KW-0547">Nucleotide-binding</keyword>
<dbReference type="PRINTS" id="PR00507">
    <property type="entry name" value="N12N6MTFRASE"/>
</dbReference>
<dbReference type="InterPro" id="IPR027417">
    <property type="entry name" value="P-loop_NTPase"/>
</dbReference>
<dbReference type="PROSITE" id="PS51192">
    <property type="entry name" value="HELICASE_ATP_BIND_1"/>
    <property type="match status" value="1"/>
</dbReference>
<dbReference type="PROSITE" id="PS51194">
    <property type="entry name" value="HELICASE_CTER"/>
    <property type="match status" value="1"/>
</dbReference>
<evidence type="ECO:0000256" key="1">
    <source>
        <dbReference type="ARBA" id="ARBA00022806"/>
    </source>
</evidence>
<feature type="coiled-coil region" evidence="2">
    <location>
        <begin position="929"/>
        <end position="956"/>
    </location>
</feature>
<dbReference type="SUPFAM" id="SSF53335">
    <property type="entry name" value="S-adenosyl-L-methionine-dependent methyltransferases"/>
    <property type="match status" value="1"/>
</dbReference>
<evidence type="ECO:0000256" key="2">
    <source>
        <dbReference type="SAM" id="Coils"/>
    </source>
</evidence>
<organism evidence="5 6">
    <name type="scientific">Photobacterium toruni</name>
    <dbReference type="NCBI Taxonomy" id="1935446"/>
    <lineage>
        <taxon>Bacteria</taxon>
        <taxon>Pseudomonadati</taxon>
        <taxon>Pseudomonadota</taxon>
        <taxon>Gammaproteobacteria</taxon>
        <taxon>Vibrionales</taxon>
        <taxon>Vibrionaceae</taxon>
        <taxon>Photobacterium</taxon>
    </lineage>
</organism>
<dbReference type="Pfam" id="PF00271">
    <property type="entry name" value="Helicase_C"/>
    <property type="match status" value="1"/>
</dbReference>
<dbReference type="GO" id="GO:0005524">
    <property type="term" value="F:ATP binding"/>
    <property type="evidence" value="ECO:0007669"/>
    <property type="project" value="InterPro"/>
</dbReference>
<dbReference type="Pfam" id="PF18823">
    <property type="entry name" value="InPase"/>
    <property type="match status" value="2"/>
</dbReference>
<dbReference type="Pfam" id="PF00176">
    <property type="entry name" value="SNF2-rel_dom"/>
    <property type="match status" value="1"/>
</dbReference>
<accession>A0A1T4UJR4</accession>
<evidence type="ECO:0000259" key="4">
    <source>
        <dbReference type="PROSITE" id="PS51194"/>
    </source>
</evidence>
<dbReference type="InterPro" id="IPR038718">
    <property type="entry name" value="SNF2-like_sf"/>
</dbReference>
<keyword evidence="1" id="KW-0378">Hydrolase</keyword>
<evidence type="ECO:0000313" key="6">
    <source>
        <dbReference type="Proteomes" id="UP000191116"/>
    </source>
</evidence>
<keyword evidence="1" id="KW-0347">Helicase</keyword>
<dbReference type="GO" id="GO:0009007">
    <property type="term" value="F:site-specific DNA-methyltransferase (adenine-specific) activity"/>
    <property type="evidence" value="ECO:0007669"/>
    <property type="project" value="UniProtKB-EC"/>
</dbReference>
<dbReference type="CDD" id="cd02440">
    <property type="entry name" value="AdoMet_MTases"/>
    <property type="match status" value="1"/>
</dbReference>
<dbReference type="GO" id="GO:0006304">
    <property type="term" value="P:DNA modification"/>
    <property type="evidence" value="ECO:0007669"/>
    <property type="project" value="InterPro"/>
</dbReference>
<dbReference type="Gene3D" id="3.40.50.150">
    <property type="entry name" value="Vaccinia Virus protein VP39"/>
    <property type="match status" value="1"/>
</dbReference>
<dbReference type="InterPro" id="IPR041595">
    <property type="entry name" value="Inorganic_Pase"/>
</dbReference>
<dbReference type="Pfam" id="PF07669">
    <property type="entry name" value="Eco57I"/>
    <property type="match status" value="1"/>
</dbReference>
<evidence type="ECO:0000259" key="3">
    <source>
        <dbReference type="PROSITE" id="PS51192"/>
    </source>
</evidence>
<dbReference type="Proteomes" id="UP000191116">
    <property type="component" value="Unassembled WGS sequence"/>
</dbReference>
<dbReference type="PANTHER" id="PTHR41313:SF1">
    <property type="entry name" value="DNA METHYLASE ADENINE-SPECIFIC DOMAIN-CONTAINING PROTEIN"/>
    <property type="match status" value="1"/>
</dbReference>
<gene>
    <name evidence="5" type="ORF">CZ814_03370</name>
</gene>
<reference evidence="5 6" key="1">
    <citation type="submission" date="2017-02" db="EMBL/GenBank/DDBJ databases">
        <authorList>
            <person name="Peterson S.W."/>
        </authorList>
    </citation>
    <scope>NUCLEOTIDE SEQUENCE [LARGE SCALE GENOMIC DNA]</scope>
    <source>
        <strain evidence="5 6">CECT 9189</strain>
    </source>
</reference>
<dbReference type="PANTHER" id="PTHR41313">
    <property type="entry name" value="ADENINE-SPECIFIC METHYLTRANSFERASE"/>
    <property type="match status" value="1"/>
</dbReference>
<proteinExistence type="predicted"/>
<sequence length="2344" mass="264652">MYRFKITTPLDTVAFILVSTDWDIKSRVEIQANSTDETMISDFLKFHGMTPDGRLASLPDMAPMSIHYSFNSKAATDQGWTCTIKEGESLPYPHRDVVFDSASDDVELTLKTKTFTLQDRYQFQGLPISIENKAGSKREGIDPDGHKWSVPMHADYGYIRSTLGADDEGIDCYVGDNRKAEHVYIIKQHAIEKVKKWDSKYCPDCKEHAHDCACPDYFDEDKVMMGFDNKEAAKQAYLKQYDSDLFLGPISTMSTADFKAAINQAGGKKLDIPLQFVHDSVNELVFDRANPQQISALLGANNINELEKAFFLLIDQKKPTAFGLKSSGIKTRETLNAKAKAIVDRIRAADWDTSSLTDEERNIIVQYSGRGGLTENNQFEYFTPTYIAEGCWDLLKANGFKNGNVLEPSTGAGVFSATKTQGVKITGTEIDPTSSGVNKILHPEDTILNQSFEKLAVEAPDNHYDSVIGNVPFGSARGASAHDDPDHKNEKLIERYFINRLIDKVKPNGLLVLVVPVNICREKGKTWQKWRNKISKKAEFMGAHKLPSKTFGKQGTSVVTDIIVLRKHSTDAAEKIQNLKSKQLRDMNVIWDTFIEGRWWNEEGKAFIQGKFVPKDASKIRDDDKVIRDGSLTDEALKRKLASKFTSRIDWDALDIAEPVITNYAEGDRRVIDEQMFELKNGNWESVDTSPEAITAIDKKKYGVSTLEELKGLLNSNQGALKLSVHQAFAAMKAWKFLFSQSQRDAIEFAMSQPDDKYREQIYRGSLIGADLAKFQNSVNQGDWDISDQMRLQELVADEVNHYGHPKQNKGLLLAGDRSRYFGVFSTAMDESGEYSALLTGESSTKGLAFDDTNPSAIVEHLYIREGLTDISLDDVQRLYKGKTPITLSDLADDKTLAIDADGNIMPMSRYCSGDVYQKVVSLSAAIALENDSKLKAKYQQQLQEIESRRTKTATEDIAFSMRHKWIDRKYVLEFMKEKGFNQLDYQVSQTVVKKDEDTGESYVDTETVRDTSSPFGEFSGYEDSSGYYKQLNRWLNGKNVTSSKQEYLEEYREKVTNLDNEFRVWMQQHQDADDLSEIYNQKFNSYIPLEHSTSDLGLEGVSKLVKPHGYQCAAVRRLSEEGTGILGFDVGLGKTFSALALAAYNKQMGRATKSLIVVPNSVLANWYHEAKMFHGNLDHALFVGFKPKLDKDGVITREVVKDENGEPKKNKHTQEIEYQDVLIKESAQEIYEKMHQIPQTSKSLIVMTFEKFKEIQMRPASKQKYADKWTEKSLMSDQLAAKQVLGDDVNLGKGKDKLSYKDAVRKTSLQQRFLEDGGHKKGEFPYYEDMGFKSVIVDEAHSFKNSFKAGDNTGDIAYLPTPAESQRAIDMAMKMAYLRDQNEGRGSVLLSATPVTNSPMEIFNMLSLVLPVEEFEKFGIYTVDDFIRVFGKIATVDKMTVKGEIVQKDGLVGFQNLDGLRNLFHRYTNMKNADDVNLKLPDAPESHESVEMNAEQHDAYETLREEAKESSKPAFARNKNARALFAVMRDMDKVTTDMDLYNQTMTFTFPTEKADQLTKLIESLPQTITTDRFEQNEEGQEIKVKVDIELDYSLNKEGDTQVLVVPDVFEQAVIDRLVDIGIDHADVSHPLTPKYAKLIANLQSEYDINGKQIIFTEEKTQHHKLKRIIVNQLGIDASEVGIINGTDAAGAKLQRIADSYNAGSLKIVICNKKAEVGVNLQKGTSAIHHLTLPWTPASIQQRNGRGVRQGNTAKRVNIFYYLGKGSFDGYRLDLLNKKSSWMRDLFTGSEAEAINGNAVDNDDYLDMFESDPAAAKAKRMEKLATRQAEQKRKSDLKCSVDLSQVISNRQQLDSWEADKVDDYNKLFERKTNAEVALNKSKVAGNDTSKHAQVLARANKALQEHTAKWDDTKQKLESRLTQRMTFLRQKDKSGELPFNSAVLDNPDTAIVARNGSVIVAGDCFENTNRTIIEILSVNAKARIVSYSVVAGNISYRWWGSLVSGNSEQSIFEGAMEDMPENMKKVTYSPEEITERKLLSINYNYADLKKITKEQFIKYRDTLQLGYSTALWRTDEGLKASAPRGEDRVNLVYPDLNDAVLKKEVATAYLMLTRRNDDSYDWRNVMTVFFGNQWRDALSEYGDKASQGDVLTKCAQMWTELQPSLNDAARIIGGPLALARKSAFRGSIRIQFNREVYNSIRTMGDNKNEIEDWANNYSDGIINQLAEEAMQVERDQALAELNEIKKNPNYKELSSQIETAFLNIGITAKYNLKEVNIPRRSTPLPAMKYLFLQDKNGKNGKLFNAKDILKVRYGAKYMVGDGDYAGSWWYFPSEVDIKAIFEIID</sequence>
<evidence type="ECO:0000313" key="5">
    <source>
        <dbReference type="EMBL" id="SKA52929.1"/>
    </source>
</evidence>
<dbReference type="OrthoDB" id="9814088at2"/>
<dbReference type="InterPro" id="IPR029063">
    <property type="entry name" value="SAM-dependent_MTases_sf"/>
</dbReference>
<dbReference type="Gene3D" id="3.40.50.10810">
    <property type="entry name" value="Tandem AAA-ATPase domain"/>
    <property type="match status" value="2"/>
</dbReference>
<protein>
    <submittedName>
        <fullName evidence="5">Uncharacterized protein</fullName>
    </submittedName>
</protein>
<dbReference type="InterPro" id="IPR014001">
    <property type="entry name" value="Helicase_ATP-bd"/>
</dbReference>
<dbReference type="SMART" id="SM00487">
    <property type="entry name" value="DEXDc"/>
    <property type="match status" value="1"/>
</dbReference>
<dbReference type="Gene3D" id="3.40.50.300">
    <property type="entry name" value="P-loop containing nucleotide triphosphate hydrolases"/>
    <property type="match status" value="1"/>
</dbReference>
<dbReference type="InterPro" id="IPR011639">
    <property type="entry name" value="MethylTrfase_TaqI-like_dom"/>
</dbReference>
<dbReference type="InterPro" id="IPR052933">
    <property type="entry name" value="DNA_Protect_Modify"/>
</dbReference>
<feature type="domain" description="Helicase ATP-binding" evidence="3">
    <location>
        <begin position="1116"/>
        <end position="1413"/>
    </location>
</feature>
<name>A0A1T4UJR4_9GAMM</name>
<keyword evidence="2" id="KW-0175">Coiled coil</keyword>
<dbReference type="SUPFAM" id="SSF52540">
    <property type="entry name" value="P-loop containing nucleoside triphosphate hydrolases"/>
    <property type="match status" value="2"/>
</dbReference>
<feature type="domain" description="Helicase C-terminal" evidence="4">
    <location>
        <begin position="1635"/>
        <end position="1814"/>
    </location>
</feature>
<dbReference type="EMBL" id="FUWP01000025">
    <property type="protein sequence ID" value="SKA52929.1"/>
    <property type="molecule type" value="Genomic_DNA"/>
</dbReference>
<keyword evidence="1" id="KW-0067">ATP-binding</keyword>
<dbReference type="RefSeq" id="WP_080176085.1">
    <property type="nucleotide sequence ID" value="NZ_AP024857.1"/>
</dbReference>
<dbReference type="CDD" id="cd18785">
    <property type="entry name" value="SF2_C"/>
    <property type="match status" value="1"/>
</dbReference>
<dbReference type="InterPro" id="IPR000330">
    <property type="entry name" value="SNF2_N"/>
</dbReference>